<reference evidence="2" key="1">
    <citation type="journal article" date="2019" name="Int. J. Syst. Evol. Microbiol.">
        <title>The Global Catalogue of Microorganisms (GCM) 10K type strain sequencing project: providing services to taxonomists for standard genome sequencing and annotation.</title>
        <authorList>
            <consortium name="The Broad Institute Genomics Platform"/>
            <consortium name="The Broad Institute Genome Sequencing Center for Infectious Disease"/>
            <person name="Wu L."/>
            <person name="Ma J."/>
        </authorList>
    </citation>
    <scope>NUCLEOTIDE SEQUENCE [LARGE SCALE GENOMIC DNA]</scope>
    <source>
        <strain evidence="2">JCM 17927</strain>
    </source>
</reference>
<sequence>MNVAFRMPLEQARLIGSQPTSPTGYTKEEAAQANLAFDASVKQFLRDWIEHGTVSAHLPDLESDVEAFIEQGALRCFFKHRDDAFQQLLDQERIARHLLRPITEVYFEPDAYEPLLARYERRIYNLAAHRQHLEVPFRYSPPSRQEADGDTIDYSAMPAEQVREDIGMYFGTRRSDETALNLLGGKLRQEAWPYVHLPVHVVTEGYMEDSLRAVKTATEHLQEKGDAQLHCFLIQRRHAADDRHLGAALLLMNPKQPNLPQRVIFCDTLNPSGIPPWWHKFKHKLDTVFPQPEGHAPVSDRLEDGGVNLQRLHDGVPVRHQDIDCAFYTFSMVRALVGVAKSAPHMILHGPVEKIVSLMTARMPEYFVLPDRPRDPALVREENVWLRWNTGQEALKNMKRRPTIEVPMPQMVVLETTQQAIELPA</sequence>
<keyword evidence="2" id="KW-1185">Reference proteome</keyword>
<gene>
    <name evidence="1" type="ORF">GCM10023189_04260</name>
</gene>
<organism evidence="1 2">
    <name type="scientific">Nibrella saemangeumensis</name>
    <dbReference type="NCBI Taxonomy" id="1084526"/>
    <lineage>
        <taxon>Bacteria</taxon>
        <taxon>Pseudomonadati</taxon>
        <taxon>Bacteroidota</taxon>
        <taxon>Cytophagia</taxon>
        <taxon>Cytophagales</taxon>
        <taxon>Spirosomataceae</taxon>
        <taxon>Nibrella</taxon>
    </lineage>
</organism>
<evidence type="ECO:0000313" key="2">
    <source>
        <dbReference type="Proteomes" id="UP001501175"/>
    </source>
</evidence>
<proteinExistence type="predicted"/>
<name>A0ABP8MDL9_9BACT</name>
<dbReference type="RefSeq" id="WP_345240102.1">
    <property type="nucleotide sequence ID" value="NZ_BAABHD010000005.1"/>
</dbReference>
<comment type="caution">
    <text evidence="1">The sequence shown here is derived from an EMBL/GenBank/DDBJ whole genome shotgun (WGS) entry which is preliminary data.</text>
</comment>
<accession>A0ABP8MDL9</accession>
<evidence type="ECO:0000313" key="1">
    <source>
        <dbReference type="EMBL" id="GAA4447639.1"/>
    </source>
</evidence>
<dbReference type="Proteomes" id="UP001501175">
    <property type="component" value="Unassembled WGS sequence"/>
</dbReference>
<protein>
    <submittedName>
        <fullName evidence="1">Uncharacterized protein</fullName>
    </submittedName>
</protein>
<dbReference type="EMBL" id="BAABHD010000005">
    <property type="protein sequence ID" value="GAA4447639.1"/>
    <property type="molecule type" value="Genomic_DNA"/>
</dbReference>